<dbReference type="Gene3D" id="2.120.10.30">
    <property type="entry name" value="TolB, C-terminal domain"/>
    <property type="match status" value="1"/>
</dbReference>
<feature type="binding site" evidence="3">
    <location>
        <position position="35"/>
    </location>
    <ligand>
        <name>a divalent metal cation</name>
        <dbReference type="ChEBI" id="CHEBI:60240"/>
    </ligand>
</feature>
<dbReference type="SUPFAM" id="SSF63829">
    <property type="entry name" value="Calcium-dependent phosphotriesterase"/>
    <property type="match status" value="1"/>
</dbReference>
<dbReference type="PRINTS" id="PR01790">
    <property type="entry name" value="SMP30FAMILY"/>
</dbReference>
<feature type="binding site" evidence="3">
    <location>
        <position position="180"/>
    </location>
    <ligand>
        <name>a divalent metal cation</name>
        <dbReference type="ChEBI" id="CHEBI:60240"/>
    </ligand>
</feature>
<dbReference type="EMBL" id="FXWK01000001">
    <property type="protein sequence ID" value="SMQ58738.1"/>
    <property type="molecule type" value="Genomic_DNA"/>
</dbReference>
<feature type="binding site" evidence="3">
    <location>
        <position position="146"/>
    </location>
    <ligand>
        <name>substrate</name>
    </ligand>
</feature>
<organism evidence="5 6">
    <name type="scientific">Devosia lucknowensis</name>
    <dbReference type="NCBI Taxonomy" id="1096929"/>
    <lineage>
        <taxon>Bacteria</taxon>
        <taxon>Pseudomonadati</taxon>
        <taxon>Pseudomonadota</taxon>
        <taxon>Alphaproteobacteria</taxon>
        <taxon>Hyphomicrobiales</taxon>
        <taxon>Devosiaceae</taxon>
        <taxon>Devosia</taxon>
    </lineage>
</organism>
<name>A0A1Y6E7X8_9HYPH</name>
<accession>A0A1Y6E7X8</accession>
<evidence type="ECO:0000259" key="4">
    <source>
        <dbReference type="Pfam" id="PF08450"/>
    </source>
</evidence>
<keyword evidence="3" id="KW-0862">Zinc</keyword>
<proteinExistence type="predicted"/>
<dbReference type="AlphaFoldDB" id="A0A1Y6E7X8"/>
<dbReference type="RefSeq" id="WP_086470738.1">
    <property type="nucleotide sequence ID" value="NZ_FXWK01000001.1"/>
</dbReference>
<feature type="active site" description="Proton donor/acceptor" evidence="2">
    <location>
        <position position="235"/>
    </location>
</feature>
<protein>
    <submittedName>
        <fullName evidence="5">Gluconolactonase</fullName>
    </submittedName>
</protein>
<evidence type="ECO:0000313" key="6">
    <source>
        <dbReference type="Proteomes" id="UP000194474"/>
    </source>
</evidence>
<dbReference type="InterPro" id="IPR005511">
    <property type="entry name" value="SMP-30"/>
</dbReference>
<evidence type="ECO:0000256" key="1">
    <source>
        <dbReference type="ARBA" id="ARBA00022801"/>
    </source>
</evidence>
<dbReference type="InterPro" id="IPR051262">
    <property type="entry name" value="SMP-30/CGR1_Lactonase"/>
</dbReference>
<comment type="cofactor">
    <cofactor evidence="3">
        <name>Zn(2+)</name>
        <dbReference type="ChEBI" id="CHEBI:29105"/>
    </cofactor>
    <text evidence="3">Binds 1 divalent metal cation per subunit.</text>
</comment>
<gene>
    <name evidence="5" type="ORF">SAMN06295905_0125</name>
</gene>
<feature type="domain" description="SMP-30/Gluconolactonase/LRE-like region" evidence="4">
    <location>
        <begin position="33"/>
        <end position="290"/>
    </location>
</feature>
<keyword evidence="1" id="KW-0378">Hydrolase</keyword>
<dbReference type="OrthoDB" id="241638at2"/>
<reference evidence="6" key="1">
    <citation type="submission" date="2017-04" db="EMBL/GenBank/DDBJ databases">
        <authorList>
            <person name="Varghese N."/>
            <person name="Submissions S."/>
        </authorList>
    </citation>
    <scope>NUCLEOTIDE SEQUENCE [LARGE SCALE GENOMIC DNA]</scope>
</reference>
<evidence type="ECO:0000256" key="3">
    <source>
        <dbReference type="PIRSR" id="PIRSR605511-2"/>
    </source>
</evidence>
<evidence type="ECO:0000256" key="2">
    <source>
        <dbReference type="PIRSR" id="PIRSR605511-1"/>
    </source>
</evidence>
<keyword evidence="6" id="KW-1185">Reference proteome</keyword>
<dbReference type="Proteomes" id="UP000194474">
    <property type="component" value="Unassembled WGS sequence"/>
</dbReference>
<dbReference type="Pfam" id="PF08450">
    <property type="entry name" value="SGL"/>
    <property type="match status" value="1"/>
</dbReference>
<dbReference type="InterPro" id="IPR013658">
    <property type="entry name" value="SGL"/>
</dbReference>
<dbReference type="InterPro" id="IPR011042">
    <property type="entry name" value="6-blade_b-propeller_TolB-like"/>
</dbReference>
<keyword evidence="3" id="KW-0479">Metal-binding</keyword>
<sequence>MATNSLYEIIDTRFADKILGSARLEELHGGCRWTEGPVWFADHDCLYFSDIPNEQVLRYLPADNSVSTFLRPSQFANGHTRDREGRLISCEHGTRSVTRIETDGSTTVLADQFEGRRLNSPNDVIVKSDGSIWFTDPSYGIISDYEGYASAQEQPVQGVYRVDPDSGEVTLVVGDFLQPNGLAFSPDERRLYVADSGASHRTDAARHIRAFSLTPEGMIESEIGPFAVIDAGIPDGFRVDADGWIWCSAGDGVHVFDDTGKLCGKIRVPQTVSNLTFGGRRGNRLFITATTSLYAVYVNTRAAPRP</sequence>
<evidence type="ECO:0000313" key="5">
    <source>
        <dbReference type="EMBL" id="SMQ58738.1"/>
    </source>
</evidence>
<feature type="binding site" evidence="3">
    <location>
        <position position="122"/>
    </location>
    <ligand>
        <name>substrate</name>
    </ligand>
</feature>
<feature type="binding site" evidence="3">
    <location>
        <position position="235"/>
    </location>
    <ligand>
        <name>a divalent metal cation</name>
        <dbReference type="ChEBI" id="CHEBI:60240"/>
    </ligand>
</feature>
<dbReference type="GO" id="GO:0046872">
    <property type="term" value="F:metal ion binding"/>
    <property type="evidence" value="ECO:0007669"/>
    <property type="project" value="UniProtKB-KW"/>
</dbReference>
<dbReference type="PANTHER" id="PTHR47572:SF4">
    <property type="entry name" value="LACTONASE DRP35"/>
    <property type="match status" value="1"/>
</dbReference>
<dbReference type="GO" id="GO:0016787">
    <property type="term" value="F:hydrolase activity"/>
    <property type="evidence" value="ECO:0007669"/>
    <property type="project" value="UniProtKB-KW"/>
</dbReference>
<dbReference type="PANTHER" id="PTHR47572">
    <property type="entry name" value="LIPOPROTEIN-RELATED"/>
    <property type="match status" value="1"/>
</dbReference>